<dbReference type="AlphaFoldDB" id="A0A5K4FAN7"/>
<organism evidence="1 2">
    <name type="scientific">Schistosoma mansoni</name>
    <name type="common">Blood fluke</name>
    <dbReference type="NCBI Taxonomy" id="6183"/>
    <lineage>
        <taxon>Eukaryota</taxon>
        <taxon>Metazoa</taxon>
        <taxon>Spiralia</taxon>
        <taxon>Lophotrochozoa</taxon>
        <taxon>Platyhelminthes</taxon>
        <taxon>Trematoda</taxon>
        <taxon>Digenea</taxon>
        <taxon>Strigeidida</taxon>
        <taxon>Schistosomatoidea</taxon>
        <taxon>Schistosomatidae</taxon>
        <taxon>Schistosoma</taxon>
    </lineage>
</organism>
<reference evidence="1" key="1">
    <citation type="journal article" date="2012" name="PLoS Negl. Trop. Dis.">
        <title>A systematically improved high quality genome and transcriptome of the human blood fluke Schistosoma mansoni.</title>
        <authorList>
            <person name="Protasio A.V."/>
            <person name="Tsai I.J."/>
            <person name="Babbage A."/>
            <person name="Nichol S."/>
            <person name="Hunt M."/>
            <person name="Aslett M.A."/>
            <person name="De Silva N."/>
            <person name="Velarde G.S."/>
            <person name="Anderson T.J."/>
            <person name="Clark R.C."/>
            <person name="Davidson C."/>
            <person name="Dillon G.P."/>
            <person name="Holroyd N.E."/>
            <person name="LoVerde P.T."/>
            <person name="Lloyd C."/>
            <person name="McQuillan J."/>
            <person name="Oliveira G."/>
            <person name="Otto T.D."/>
            <person name="Parker-Manuel S.J."/>
            <person name="Quail M.A."/>
            <person name="Wilson R.A."/>
            <person name="Zerlotini A."/>
            <person name="Dunne D.W."/>
            <person name="Berriman M."/>
        </authorList>
    </citation>
    <scope>NUCLEOTIDE SEQUENCE [LARGE SCALE GENOMIC DNA]</scope>
    <source>
        <strain evidence="1">Puerto Rican</strain>
    </source>
</reference>
<protein>
    <submittedName>
        <fullName evidence="2">Uncharacterized protein</fullName>
    </submittedName>
</protein>
<reference evidence="2" key="2">
    <citation type="submission" date="2019-11" db="UniProtKB">
        <authorList>
            <consortium name="WormBaseParasite"/>
        </authorList>
    </citation>
    <scope>IDENTIFICATION</scope>
    <source>
        <strain evidence="2">Puerto Rican</strain>
    </source>
</reference>
<evidence type="ECO:0000313" key="1">
    <source>
        <dbReference type="Proteomes" id="UP000008854"/>
    </source>
</evidence>
<dbReference type="Proteomes" id="UP000008854">
    <property type="component" value="Unassembled WGS sequence"/>
</dbReference>
<proteinExistence type="predicted"/>
<dbReference type="WBParaSite" id="Smp_334940.1">
    <property type="protein sequence ID" value="Smp_334940.1"/>
    <property type="gene ID" value="Smp_334940"/>
</dbReference>
<sequence length="73" mass="8700">MKSFEIFHKWKRKYADINVMNDPGKIKTSPKTKNKSLFVRSNVYGRPKNMKKKPVRKTTQPTQNSLYVFFSFL</sequence>
<keyword evidence="1" id="KW-1185">Reference proteome</keyword>
<dbReference type="InParanoid" id="A0A5K4FAN7"/>
<accession>A0A5K4FAN7</accession>
<evidence type="ECO:0000313" key="2">
    <source>
        <dbReference type="WBParaSite" id="Smp_334940.1"/>
    </source>
</evidence>
<name>A0A5K4FAN7_SCHMA</name>